<dbReference type="EMBL" id="LLXH01005397">
    <property type="protein sequence ID" value="PKC52644.1"/>
    <property type="molecule type" value="Genomic_DNA"/>
</dbReference>
<evidence type="ECO:0000313" key="1">
    <source>
        <dbReference type="EMBL" id="PKC52644.1"/>
    </source>
</evidence>
<feature type="non-terminal residue" evidence="1">
    <location>
        <position position="1"/>
    </location>
</feature>
<sequence length="197" mass="23192">GNNIIDEFIQDSQLSSHKTYQLSKPLEWIPYNKFYDIKCISKSNNKVCKANWIDGYIDKWDSVNQNWKRKNQDMIVILRSFNSSENVLLKFINEFIGFHEVYGITKDPETKNYIVAYSEECKKYKHVCNALHFQQNFNNWTSGNNDIDGFIQDIQLSDHSYNACHALEWIPYDKFNDIKYIAKGGFGKVYKANWIDG</sequence>
<evidence type="ECO:0008006" key="3">
    <source>
        <dbReference type="Google" id="ProtNLM"/>
    </source>
</evidence>
<evidence type="ECO:0000313" key="2">
    <source>
        <dbReference type="Proteomes" id="UP000232688"/>
    </source>
</evidence>
<reference evidence="1 2" key="2">
    <citation type="submission" date="2017-10" db="EMBL/GenBank/DDBJ databases">
        <title>Genome analyses suggest a sexual origin of heterokaryosis in a supposedly ancient asexual fungus.</title>
        <authorList>
            <person name="Corradi N."/>
            <person name="Sedzielewska K."/>
            <person name="Noel J."/>
            <person name="Charron P."/>
            <person name="Farinelli L."/>
            <person name="Marton T."/>
            <person name="Kruger M."/>
            <person name="Pelin A."/>
            <person name="Brachmann A."/>
            <person name="Corradi N."/>
        </authorList>
    </citation>
    <scope>NUCLEOTIDE SEQUENCE [LARGE SCALE GENOMIC DNA]</scope>
    <source>
        <strain evidence="1 2">A1</strain>
    </source>
</reference>
<feature type="non-terminal residue" evidence="1">
    <location>
        <position position="197"/>
    </location>
</feature>
<dbReference type="AlphaFoldDB" id="A0A2N0QNM0"/>
<proteinExistence type="predicted"/>
<dbReference type="VEuPathDB" id="FungiDB:FUN_020285"/>
<protein>
    <recommendedName>
        <fullName evidence="3">Protein kinase domain-containing protein</fullName>
    </recommendedName>
</protein>
<organism evidence="1 2">
    <name type="scientific">Rhizophagus irregularis</name>
    <dbReference type="NCBI Taxonomy" id="588596"/>
    <lineage>
        <taxon>Eukaryota</taxon>
        <taxon>Fungi</taxon>
        <taxon>Fungi incertae sedis</taxon>
        <taxon>Mucoromycota</taxon>
        <taxon>Glomeromycotina</taxon>
        <taxon>Glomeromycetes</taxon>
        <taxon>Glomerales</taxon>
        <taxon>Glomeraceae</taxon>
        <taxon>Rhizophagus</taxon>
    </lineage>
</organism>
<name>A0A2N0QNM0_9GLOM</name>
<comment type="caution">
    <text evidence="1">The sequence shown here is derived from an EMBL/GenBank/DDBJ whole genome shotgun (WGS) entry which is preliminary data.</text>
</comment>
<accession>A0A2N0QNM0</accession>
<dbReference type="Gene3D" id="1.10.10.1010">
    <property type="entry name" value="Intein homing endonuclease, domain IV"/>
    <property type="match status" value="1"/>
</dbReference>
<dbReference type="VEuPathDB" id="FungiDB:RhiirA1_481030"/>
<gene>
    <name evidence="1" type="ORF">RhiirA1_481030</name>
</gene>
<dbReference type="Gene3D" id="1.10.510.10">
    <property type="entry name" value="Transferase(Phosphotransferase) domain 1"/>
    <property type="match status" value="1"/>
</dbReference>
<reference evidence="1 2" key="1">
    <citation type="submission" date="2017-10" db="EMBL/GenBank/DDBJ databases">
        <title>Extensive intraspecific genome diversity in a model arbuscular mycorrhizal fungus.</title>
        <authorList>
            <person name="Chen E.C.H."/>
            <person name="Morin E."/>
            <person name="Baudet D."/>
            <person name="Noel J."/>
            <person name="Ndikumana S."/>
            <person name="Charron P."/>
            <person name="St-Onge C."/>
            <person name="Giorgi J."/>
            <person name="Grigoriev I.V."/>
            <person name="Roux C."/>
            <person name="Martin F.M."/>
            <person name="Corradi N."/>
        </authorList>
    </citation>
    <scope>NUCLEOTIDE SEQUENCE [LARGE SCALE GENOMIC DNA]</scope>
    <source>
        <strain evidence="1 2">A1</strain>
    </source>
</reference>
<dbReference type="Proteomes" id="UP000232688">
    <property type="component" value="Unassembled WGS sequence"/>
</dbReference>